<comment type="caution">
    <text evidence="1">The sequence shown here is derived from an EMBL/GenBank/DDBJ whole genome shotgun (WGS) entry which is preliminary data.</text>
</comment>
<dbReference type="Proteomes" id="UP001239111">
    <property type="component" value="Chromosome 2"/>
</dbReference>
<sequence length="112" mass="12362">MKNSKKNKGRQKSKGTKKAKEVRSQCTAGVETQLPMSSMIVTNEKKDVAIDIDHNTPLLPREDDFGCGCYEIQSYAVATVAAGVALGSIAAALWIFYQIVVERRPVEHIFSF</sequence>
<dbReference type="EMBL" id="CM056742">
    <property type="protein sequence ID" value="KAJ8674887.1"/>
    <property type="molecule type" value="Genomic_DNA"/>
</dbReference>
<keyword evidence="2" id="KW-1185">Reference proteome</keyword>
<organism evidence="1 2">
    <name type="scientific">Eretmocerus hayati</name>
    <dbReference type="NCBI Taxonomy" id="131215"/>
    <lineage>
        <taxon>Eukaryota</taxon>
        <taxon>Metazoa</taxon>
        <taxon>Ecdysozoa</taxon>
        <taxon>Arthropoda</taxon>
        <taxon>Hexapoda</taxon>
        <taxon>Insecta</taxon>
        <taxon>Pterygota</taxon>
        <taxon>Neoptera</taxon>
        <taxon>Endopterygota</taxon>
        <taxon>Hymenoptera</taxon>
        <taxon>Apocrita</taxon>
        <taxon>Proctotrupomorpha</taxon>
        <taxon>Chalcidoidea</taxon>
        <taxon>Aphelinidae</taxon>
        <taxon>Aphelininae</taxon>
        <taxon>Eretmocerus</taxon>
    </lineage>
</organism>
<gene>
    <name evidence="1" type="ORF">QAD02_010673</name>
</gene>
<accession>A0ACC2NUT0</accession>
<name>A0ACC2NUT0_9HYME</name>
<protein>
    <submittedName>
        <fullName evidence="1">Uncharacterized protein</fullName>
    </submittedName>
</protein>
<evidence type="ECO:0000313" key="1">
    <source>
        <dbReference type="EMBL" id="KAJ8674887.1"/>
    </source>
</evidence>
<proteinExistence type="predicted"/>
<reference evidence="1" key="1">
    <citation type="submission" date="2023-04" db="EMBL/GenBank/DDBJ databases">
        <title>A chromosome-level genome assembly of the parasitoid wasp Eretmocerus hayati.</title>
        <authorList>
            <person name="Zhong Y."/>
            <person name="Liu S."/>
            <person name="Liu Y."/>
        </authorList>
    </citation>
    <scope>NUCLEOTIDE SEQUENCE</scope>
    <source>
        <strain evidence="1">ZJU_SS_LIU_2023</strain>
    </source>
</reference>
<evidence type="ECO:0000313" key="2">
    <source>
        <dbReference type="Proteomes" id="UP001239111"/>
    </source>
</evidence>